<dbReference type="eggNOG" id="COG4753">
    <property type="taxonomic scope" value="Bacteria"/>
</dbReference>
<dbReference type="InterPro" id="IPR018062">
    <property type="entry name" value="HTH_AraC-typ_CS"/>
</dbReference>
<dbReference type="STRING" id="545695.TREAZ_1870"/>
<accession>F5YBE0</accession>
<dbReference type="InterPro" id="IPR001789">
    <property type="entry name" value="Sig_transdc_resp-reg_receiver"/>
</dbReference>
<dbReference type="KEGG" id="taz:TREAZ_1870"/>
<dbReference type="SUPFAM" id="SSF52172">
    <property type="entry name" value="CheY-like"/>
    <property type="match status" value="1"/>
</dbReference>
<evidence type="ECO:0000256" key="3">
    <source>
        <dbReference type="ARBA" id="ARBA00023163"/>
    </source>
</evidence>
<feature type="domain" description="Response regulatory" evidence="6">
    <location>
        <begin position="3"/>
        <end position="119"/>
    </location>
</feature>
<keyword evidence="8" id="KW-1185">Reference proteome</keyword>
<dbReference type="InterPro" id="IPR018060">
    <property type="entry name" value="HTH_AraC"/>
</dbReference>
<evidence type="ECO:0000256" key="2">
    <source>
        <dbReference type="ARBA" id="ARBA00023125"/>
    </source>
</evidence>
<dbReference type="InParanoid" id="F5YBE0"/>
<sequence>MYRVLIVEDEEPVLESYEFMLRSAEGFSLSGKARTGFEALRLIPELEPDLVFMDINIPGMDGLSVIEEVYRKYPAMVFVLSTAYERFDLAQRAIPLGVFAYLVKPVAKKTFYATLDKARAHLETRIKRGDSSAEESHAGKPSRFPLLGEYLRNPSPAELSSDEWETIKIKFSLPSAKGLICLLEFEEASEKETAVLAEKLSHKYCCLFETLGSLGCIFISGDPRKEELEKYLKACLRETVPPEISCQYGIGGIFEGAKLGISFTEAQEELQKKIDYADLILKERLRLMQLRKKIGISDPDETRKLFNLLWEEIFAHCDFTLAKAKMIPVFMFLMDDISGCFGGSGIEDPDASGEKSMPVSPAEEIMALRDRQAWEAWASQAFEELLQEAGLKRSAKLPLPLAKALEYLRVHYAGPVTLNSTAEAAQVSAAYLSRLFSEQLRTGFTDYLTELRVEKAEKLLRETRMNIKEVSFAAGFQDPNYFSKIFRKATGMLPSAFRGREK</sequence>
<dbReference type="CDD" id="cd17536">
    <property type="entry name" value="REC_YesN-like"/>
    <property type="match status" value="1"/>
</dbReference>
<evidence type="ECO:0000313" key="8">
    <source>
        <dbReference type="Proteomes" id="UP000009222"/>
    </source>
</evidence>
<evidence type="ECO:0000313" key="7">
    <source>
        <dbReference type="EMBL" id="AEF83064.1"/>
    </source>
</evidence>
<dbReference type="SMART" id="SM00448">
    <property type="entry name" value="REC"/>
    <property type="match status" value="1"/>
</dbReference>
<dbReference type="GO" id="GO:0000160">
    <property type="term" value="P:phosphorelay signal transduction system"/>
    <property type="evidence" value="ECO:0007669"/>
    <property type="project" value="InterPro"/>
</dbReference>
<dbReference type="GO" id="GO:0043565">
    <property type="term" value="F:sequence-specific DNA binding"/>
    <property type="evidence" value="ECO:0007669"/>
    <property type="project" value="InterPro"/>
</dbReference>
<dbReference type="GO" id="GO:0003700">
    <property type="term" value="F:DNA-binding transcription factor activity"/>
    <property type="evidence" value="ECO:0007669"/>
    <property type="project" value="InterPro"/>
</dbReference>
<protein>
    <submittedName>
        <fullName evidence="7">Two-component response regulator</fullName>
    </submittedName>
</protein>
<feature type="domain" description="HTH araC/xylS-type" evidence="5">
    <location>
        <begin position="402"/>
        <end position="500"/>
    </location>
</feature>
<dbReference type="InterPro" id="IPR011006">
    <property type="entry name" value="CheY-like_superfamily"/>
</dbReference>
<feature type="modified residue" description="4-aspartylphosphate" evidence="4">
    <location>
        <position position="54"/>
    </location>
</feature>
<dbReference type="Gene3D" id="3.40.50.2300">
    <property type="match status" value="1"/>
</dbReference>
<keyword evidence="4" id="KW-0597">Phosphoprotein</keyword>
<dbReference type="Pfam" id="PF12833">
    <property type="entry name" value="HTH_18"/>
    <property type="match status" value="1"/>
</dbReference>
<proteinExistence type="predicted"/>
<evidence type="ECO:0000259" key="5">
    <source>
        <dbReference type="PROSITE" id="PS01124"/>
    </source>
</evidence>
<dbReference type="AlphaFoldDB" id="F5YBE0"/>
<dbReference type="eggNOG" id="COG2207">
    <property type="taxonomic scope" value="Bacteria"/>
</dbReference>
<gene>
    <name evidence="7" type="ordered locus">TREAZ_1870</name>
</gene>
<reference evidence="8" key="1">
    <citation type="submission" date="2009-12" db="EMBL/GenBank/DDBJ databases">
        <title>Complete sequence of Treponema azotonutricium strain ZAS-9.</title>
        <authorList>
            <person name="Tetu S.G."/>
            <person name="Matson E."/>
            <person name="Ren Q."/>
            <person name="Seshadri R."/>
            <person name="Elbourne L."/>
            <person name="Hassan K.A."/>
            <person name="Durkin A."/>
            <person name="Radune D."/>
            <person name="Mohamoud Y."/>
            <person name="Shay R."/>
            <person name="Jin S."/>
            <person name="Zhang X."/>
            <person name="Lucey K."/>
            <person name="Ballor N.R."/>
            <person name="Ottesen E."/>
            <person name="Rosenthal R."/>
            <person name="Allen A."/>
            <person name="Leadbetter J.R."/>
            <person name="Paulsen I.T."/>
        </authorList>
    </citation>
    <scope>NUCLEOTIDE SEQUENCE [LARGE SCALE GENOMIC DNA]</scope>
    <source>
        <strain evidence="8">ATCC BAA-888 / DSM 13862 / ZAS-9</strain>
    </source>
</reference>
<dbReference type="EMBL" id="CP001841">
    <property type="protein sequence ID" value="AEF83064.1"/>
    <property type="molecule type" value="Genomic_DNA"/>
</dbReference>
<name>F5YBE0_LEAAZ</name>
<dbReference type="PANTHER" id="PTHR43280">
    <property type="entry name" value="ARAC-FAMILY TRANSCRIPTIONAL REGULATOR"/>
    <property type="match status" value="1"/>
</dbReference>
<reference evidence="7 8" key="2">
    <citation type="journal article" date="2011" name="ISME J.">
        <title>RNA-seq reveals cooperative metabolic interactions between two termite-gut spirochete species in co-culture.</title>
        <authorList>
            <person name="Rosenthal A.Z."/>
            <person name="Matson E.G."/>
            <person name="Eldar A."/>
            <person name="Leadbetter J.R."/>
        </authorList>
    </citation>
    <scope>NUCLEOTIDE SEQUENCE [LARGE SCALE GENOMIC DNA]</scope>
    <source>
        <strain evidence="8">ATCC BAA-888 / DSM 13862 / ZAS-9</strain>
    </source>
</reference>
<dbReference type="Gene3D" id="1.10.10.60">
    <property type="entry name" value="Homeodomain-like"/>
    <property type="match status" value="2"/>
</dbReference>
<dbReference type="RefSeq" id="WP_015710166.1">
    <property type="nucleotide sequence ID" value="NC_015577.1"/>
</dbReference>
<dbReference type="PROSITE" id="PS00041">
    <property type="entry name" value="HTH_ARAC_FAMILY_1"/>
    <property type="match status" value="1"/>
</dbReference>
<dbReference type="PROSITE" id="PS01124">
    <property type="entry name" value="HTH_ARAC_FAMILY_2"/>
    <property type="match status" value="1"/>
</dbReference>
<evidence type="ECO:0000256" key="1">
    <source>
        <dbReference type="ARBA" id="ARBA00023015"/>
    </source>
</evidence>
<dbReference type="Pfam" id="PF00072">
    <property type="entry name" value="Response_reg"/>
    <property type="match status" value="1"/>
</dbReference>
<dbReference type="PROSITE" id="PS50110">
    <property type="entry name" value="RESPONSE_REGULATORY"/>
    <property type="match status" value="1"/>
</dbReference>
<dbReference type="HOGENOM" id="CLU_000445_5_0_12"/>
<evidence type="ECO:0000256" key="4">
    <source>
        <dbReference type="PROSITE-ProRule" id="PRU00169"/>
    </source>
</evidence>
<dbReference type="InterPro" id="IPR009057">
    <property type="entry name" value="Homeodomain-like_sf"/>
</dbReference>
<dbReference type="PANTHER" id="PTHR43280:SF28">
    <property type="entry name" value="HTH-TYPE TRANSCRIPTIONAL ACTIVATOR RHAS"/>
    <property type="match status" value="1"/>
</dbReference>
<keyword evidence="2" id="KW-0238">DNA-binding</keyword>
<dbReference type="SMART" id="SM00342">
    <property type="entry name" value="HTH_ARAC"/>
    <property type="match status" value="1"/>
</dbReference>
<evidence type="ECO:0000259" key="6">
    <source>
        <dbReference type="PROSITE" id="PS50110"/>
    </source>
</evidence>
<dbReference type="Proteomes" id="UP000009222">
    <property type="component" value="Chromosome"/>
</dbReference>
<organism evidence="7 8">
    <name type="scientific">Leadbettera azotonutricia (strain ATCC BAA-888 / DSM 13862 / ZAS-9)</name>
    <name type="common">Treponema azotonutricium</name>
    <dbReference type="NCBI Taxonomy" id="545695"/>
    <lineage>
        <taxon>Bacteria</taxon>
        <taxon>Pseudomonadati</taxon>
        <taxon>Spirochaetota</taxon>
        <taxon>Spirochaetia</taxon>
        <taxon>Spirochaetales</taxon>
        <taxon>Breznakiellaceae</taxon>
        <taxon>Leadbettera</taxon>
    </lineage>
</organism>
<dbReference type="InterPro" id="IPR020449">
    <property type="entry name" value="Tscrpt_reg_AraC-type_HTH"/>
</dbReference>
<keyword evidence="3" id="KW-0804">Transcription</keyword>
<dbReference type="SUPFAM" id="SSF46689">
    <property type="entry name" value="Homeodomain-like"/>
    <property type="match status" value="2"/>
</dbReference>
<dbReference type="PRINTS" id="PR00032">
    <property type="entry name" value="HTHARAC"/>
</dbReference>
<keyword evidence="1" id="KW-0805">Transcription regulation</keyword>